<dbReference type="Pfam" id="PF02577">
    <property type="entry name" value="BFN_dom"/>
    <property type="match status" value="1"/>
</dbReference>
<dbReference type="PANTHER" id="PTHR15160:SF1">
    <property type="entry name" value="VON HIPPEL-LINDAU DISEASE TUMOR SUPPRESSOR"/>
    <property type="match status" value="1"/>
</dbReference>
<evidence type="ECO:0000259" key="2">
    <source>
        <dbReference type="PROSITE" id="PS50151"/>
    </source>
</evidence>
<feature type="domain" description="UVR" evidence="2">
    <location>
        <begin position="161"/>
        <end position="196"/>
    </location>
</feature>
<dbReference type="InterPro" id="IPR003729">
    <property type="entry name" value="Bi_nuclease_dom"/>
</dbReference>
<evidence type="ECO:0000313" key="4">
    <source>
        <dbReference type="EMBL" id="AWL09276.1"/>
    </source>
</evidence>
<dbReference type="SUPFAM" id="SSF103256">
    <property type="entry name" value="Hypothetical protein TM0160"/>
    <property type="match status" value="1"/>
</dbReference>
<keyword evidence="1" id="KW-0227">DNA damage</keyword>
<evidence type="ECO:0000313" key="5">
    <source>
        <dbReference type="Proteomes" id="UP000245468"/>
    </source>
</evidence>
<proteinExistence type="predicted"/>
<reference evidence="5" key="1">
    <citation type="submission" date="2018-05" db="EMBL/GenBank/DDBJ databases">
        <title>Pseudarcicella sp. HME7025 Genome sequencing and assembly.</title>
        <authorList>
            <person name="Kim H."/>
            <person name="Kang H."/>
            <person name="Joh K."/>
        </authorList>
    </citation>
    <scope>NUCLEOTIDE SEQUENCE [LARGE SCALE GENOMIC DNA]</scope>
    <source>
        <strain evidence="5">HME7025</strain>
    </source>
</reference>
<dbReference type="GO" id="GO:0009432">
    <property type="term" value="P:SOS response"/>
    <property type="evidence" value="ECO:0007669"/>
    <property type="project" value="UniProtKB-KW"/>
</dbReference>
<dbReference type="InterPro" id="IPR001943">
    <property type="entry name" value="UVR_dom"/>
</dbReference>
<dbReference type="GO" id="GO:0004518">
    <property type="term" value="F:nuclease activity"/>
    <property type="evidence" value="ECO:0007669"/>
    <property type="project" value="InterPro"/>
</dbReference>
<feature type="domain" description="BFN" evidence="3">
    <location>
        <begin position="4"/>
        <end position="137"/>
    </location>
</feature>
<accession>A0A2S2DV98</accession>
<dbReference type="PROSITE" id="PS51658">
    <property type="entry name" value="BFN"/>
    <property type="match status" value="1"/>
</dbReference>
<dbReference type="RefSeq" id="WP_109325039.1">
    <property type="nucleotide sequence ID" value="NZ_CP029346.1"/>
</dbReference>
<dbReference type="PROSITE" id="PS50151">
    <property type="entry name" value="UVR"/>
    <property type="match status" value="1"/>
</dbReference>
<name>A0A2S2DV98_9BACT</name>
<evidence type="ECO:0000256" key="1">
    <source>
        <dbReference type="ARBA" id="ARBA00023236"/>
    </source>
</evidence>
<dbReference type="OrthoDB" id="9788698at2"/>
<organism evidence="4 5">
    <name type="scientific">Aquirufa nivalisilvae</name>
    <dbReference type="NCBI Taxonomy" id="2516557"/>
    <lineage>
        <taxon>Bacteria</taxon>
        <taxon>Pseudomonadati</taxon>
        <taxon>Bacteroidota</taxon>
        <taxon>Cytophagia</taxon>
        <taxon>Cytophagales</taxon>
        <taxon>Flectobacillaceae</taxon>
        <taxon>Aquirufa</taxon>
    </lineage>
</organism>
<dbReference type="InterPro" id="IPR036876">
    <property type="entry name" value="UVR_dom_sf"/>
</dbReference>
<dbReference type="Proteomes" id="UP000245468">
    <property type="component" value="Chromosome"/>
</dbReference>
<dbReference type="Gene3D" id="3.10.690.10">
    <property type="entry name" value="Bifunctional nuclease domain"/>
    <property type="match status" value="1"/>
</dbReference>
<dbReference type="KEGG" id="psez:HME7025_01419"/>
<sequence length="197" mass="22428">MNDYLKLSIVSVSPSSVGASSFILLLQSEDHPNLRFPIVIGNQEAQAISVYLEQIQTSRPLTHDLFIQVIEKSNLDLNRVLITDFKEGIFYAKIEFFQDGSLIEMDARPSDSIALALRAQKHIYIKESLLKSICIPDEEEEDEIEEDLSFSVDIPVYQPSTISIAELEELLQKALLEENYEEAARLRDQIEVLNNQK</sequence>
<dbReference type="EMBL" id="CP029346">
    <property type="protein sequence ID" value="AWL09276.1"/>
    <property type="molecule type" value="Genomic_DNA"/>
</dbReference>
<keyword evidence="1" id="KW-0742">SOS response</keyword>
<dbReference type="AlphaFoldDB" id="A0A2S2DV98"/>
<keyword evidence="5" id="KW-1185">Reference proteome</keyword>
<dbReference type="SUPFAM" id="SSF46600">
    <property type="entry name" value="C-terminal UvrC-binding domain of UvrB"/>
    <property type="match status" value="1"/>
</dbReference>
<dbReference type="PANTHER" id="PTHR15160">
    <property type="entry name" value="VON HIPPEL-LINDAU PROTEIN"/>
    <property type="match status" value="1"/>
</dbReference>
<evidence type="ECO:0000259" key="3">
    <source>
        <dbReference type="PROSITE" id="PS51658"/>
    </source>
</evidence>
<gene>
    <name evidence="4" type="ORF">HME7025_01419</name>
</gene>
<protein>
    <recommendedName>
        <fullName evidence="6">BFN domain-containing protein</fullName>
    </recommendedName>
</protein>
<dbReference type="InterPro" id="IPR036104">
    <property type="entry name" value="BFN_sf"/>
</dbReference>
<evidence type="ECO:0008006" key="6">
    <source>
        <dbReference type="Google" id="ProtNLM"/>
    </source>
</evidence>
<dbReference type="Pfam" id="PF02151">
    <property type="entry name" value="UVR"/>
    <property type="match status" value="1"/>
</dbReference>